<proteinExistence type="predicted"/>
<evidence type="ECO:0000313" key="2">
    <source>
        <dbReference type="Proteomes" id="UP000295293"/>
    </source>
</evidence>
<dbReference type="AlphaFoldDB" id="A0A4R6Z4D3"/>
<dbReference type="EMBL" id="SNZH01000003">
    <property type="protein sequence ID" value="TDR46491.1"/>
    <property type="molecule type" value="Genomic_DNA"/>
</dbReference>
<evidence type="ECO:0000313" key="1">
    <source>
        <dbReference type="EMBL" id="TDR46491.1"/>
    </source>
</evidence>
<comment type="caution">
    <text evidence="1">The sequence shown here is derived from an EMBL/GenBank/DDBJ whole genome shotgun (WGS) entry which is preliminary data.</text>
</comment>
<gene>
    <name evidence="1" type="ORF">DFR29_10322</name>
</gene>
<accession>A0A4R6Z4D3</accession>
<organism evidence="1 2">
    <name type="scientific">Tahibacter aquaticus</name>
    <dbReference type="NCBI Taxonomy" id="520092"/>
    <lineage>
        <taxon>Bacteria</taxon>
        <taxon>Pseudomonadati</taxon>
        <taxon>Pseudomonadota</taxon>
        <taxon>Gammaproteobacteria</taxon>
        <taxon>Lysobacterales</taxon>
        <taxon>Rhodanobacteraceae</taxon>
        <taxon>Tahibacter</taxon>
    </lineage>
</organism>
<keyword evidence="2" id="KW-1185">Reference proteome</keyword>
<dbReference type="Proteomes" id="UP000295293">
    <property type="component" value="Unassembled WGS sequence"/>
</dbReference>
<protein>
    <submittedName>
        <fullName evidence="1">Uncharacterized protein</fullName>
    </submittedName>
</protein>
<sequence length="37" mass="3935">MNAGRIHLRTRSHFQIAVYLTASRGSGHPVPATGFAG</sequence>
<reference evidence="1 2" key="1">
    <citation type="submission" date="2019-03" db="EMBL/GenBank/DDBJ databases">
        <title>Genomic Encyclopedia of Type Strains, Phase IV (KMG-IV): sequencing the most valuable type-strain genomes for metagenomic binning, comparative biology and taxonomic classification.</title>
        <authorList>
            <person name="Goeker M."/>
        </authorList>
    </citation>
    <scope>NUCLEOTIDE SEQUENCE [LARGE SCALE GENOMIC DNA]</scope>
    <source>
        <strain evidence="1 2">DSM 21667</strain>
    </source>
</reference>
<name>A0A4R6Z4D3_9GAMM</name>